<evidence type="ECO:0000313" key="1">
    <source>
        <dbReference type="EMBL" id="KAF7434814.1"/>
    </source>
</evidence>
<accession>A0A834UEB0</accession>
<sequence>MGSLKSKNVRMTKLKMKTMLVVFLDPLYIGCHQWKKKDFFLLHDNALVHRTAAVAQFLGKKQVSVFNHPPYSLDLAPSNFFLFPKIEIIL</sequence>
<name>A0A834UEB0_VESPE</name>
<dbReference type="PANTHER" id="PTHR46060">
    <property type="entry name" value="MARINER MOS1 TRANSPOSASE-LIKE PROTEIN"/>
    <property type="match status" value="1"/>
</dbReference>
<dbReference type="InterPro" id="IPR036397">
    <property type="entry name" value="RNaseH_sf"/>
</dbReference>
<gene>
    <name evidence="1" type="ORF">H0235_003005</name>
</gene>
<protein>
    <recommendedName>
        <fullName evidence="3">Transposase</fullName>
    </recommendedName>
</protein>
<dbReference type="PANTHER" id="PTHR46060:SF1">
    <property type="entry name" value="MARINER MOS1 TRANSPOSASE-LIKE PROTEIN"/>
    <property type="match status" value="1"/>
</dbReference>
<dbReference type="Gene3D" id="3.30.420.10">
    <property type="entry name" value="Ribonuclease H-like superfamily/Ribonuclease H"/>
    <property type="match status" value="1"/>
</dbReference>
<evidence type="ECO:0000313" key="2">
    <source>
        <dbReference type="Proteomes" id="UP000600918"/>
    </source>
</evidence>
<dbReference type="GO" id="GO:0003676">
    <property type="term" value="F:nucleic acid binding"/>
    <property type="evidence" value="ECO:0007669"/>
    <property type="project" value="InterPro"/>
</dbReference>
<comment type="caution">
    <text evidence="1">The sequence shown here is derived from an EMBL/GenBank/DDBJ whole genome shotgun (WGS) entry which is preliminary data.</text>
</comment>
<proteinExistence type="predicted"/>
<keyword evidence="2" id="KW-1185">Reference proteome</keyword>
<reference evidence="1" key="1">
    <citation type="journal article" date="2020" name="G3 (Bethesda)">
        <title>High-Quality Assemblies for Three Invasive Social Wasps from the &lt;i&gt;Vespula&lt;/i&gt; Genus.</title>
        <authorList>
            <person name="Harrop T.W.R."/>
            <person name="Guhlin J."/>
            <person name="McLaughlin G.M."/>
            <person name="Permina E."/>
            <person name="Stockwell P."/>
            <person name="Gilligan J."/>
            <person name="Le Lec M.F."/>
            <person name="Gruber M.A.M."/>
            <person name="Quinn O."/>
            <person name="Lovegrove M."/>
            <person name="Duncan E.J."/>
            <person name="Remnant E.J."/>
            <person name="Van Eeckhoven J."/>
            <person name="Graham B."/>
            <person name="Knapp R.A."/>
            <person name="Langford K.W."/>
            <person name="Kronenberg Z."/>
            <person name="Press M.O."/>
            <person name="Eacker S.M."/>
            <person name="Wilson-Rankin E.E."/>
            <person name="Purcell J."/>
            <person name="Lester P.J."/>
            <person name="Dearden P.K."/>
        </authorList>
    </citation>
    <scope>NUCLEOTIDE SEQUENCE</scope>
    <source>
        <strain evidence="1">Volc-1</strain>
    </source>
</reference>
<dbReference type="InterPro" id="IPR052709">
    <property type="entry name" value="Transposase-MT_Hybrid"/>
</dbReference>
<organism evidence="1 2">
    <name type="scientific">Vespula pensylvanica</name>
    <name type="common">Western yellow jacket</name>
    <name type="synonym">Wasp</name>
    <dbReference type="NCBI Taxonomy" id="30213"/>
    <lineage>
        <taxon>Eukaryota</taxon>
        <taxon>Metazoa</taxon>
        <taxon>Ecdysozoa</taxon>
        <taxon>Arthropoda</taxon>
        <taxon>Hexapoda</taxon>
        <taxon>Insecta</taxon>
        <taxon>Pterygota</taxon>
        <taxon>Neoptera</taxon>
        <taxon>Endopterygota</taxon>
        <taxon>Hymenoptera</taxon>
        <taxon>Apocrita</taxon>
        <taxon>Aculeata</taxon>
        <taxon>Vespoidea</taxon>
        <taxon>Vespidae</taxon>
        <taxon>Vespinae</taxon>
        <taxon>Vespula</taxon>
    </lineage>
</organism>
<dbReference type="AlphaFoldDB" id="A0A834UEB0"/>
<dbReference type="EMBL" id="JACSDY010000002">
    <property type="protein sequence ID" value="KAF7434814.1"/>
    <property type="molecule type" value="Genomic_DNA"/>
</dbReference>
<evidence type="ECO:0008006" key="3">
    <source>
        <dbReference type="Google" id="ProtNLM"/>
    </source>
</evidence>
<dbReference type="Proteomes" id="UP000600918">
    <property type="component" value="Unassembled WGS sequence"/>
</dbReference>